<evidence type="ECO:0000256" key="9">
    <source>
        <dbReference type="ARBA" id="ARBA00074262"/>
    </source>
</evidence>
<keyword evidence="13" id="KW-1185">Reference proteome</keyword>
<dbReference type="InterPro" id="IPR003392">
    <property type="entry name" value="PTHD_SSD"/>
</dbReference>
<dbReference type="AlphaFoldDB" id="A0AAY4A5D8"/>
<evidence type="ECO:0000259" key="11">
    <source>
        <dbReference type="PROSITE" id="PS50156"/>
    </source>
</evidence>
<dbReference type="Ensembl" id="ENSDCDT00010003314.1">
    <property type="protein sequence ID" value="ENSDCDP00010003195.1"/>
    <property type="gene ID" value="ENSDCDG00010001473.1"/>
</dbReference>
<evidence type="ECO:0000256" key="10">
    <source>
        <dbReference type="SAM" id="Phobius"/>
    </source>
</evidence>
<feature type="transmembrane region" description="Helical" evidence="10">
    <location>
        <begin position="315"/>
        <end position="336"/>
    </location>
</feature>
<reference evidence="12 13" key="1">
    <citation type="submission" date="2020-06" db="EMBL/GenBank/DDBJ databases">
        <authorList>
            <consortium name="Wellcome Sanger Institute Data Sharing"/>
        </authorList>
    </citation>
    <scope>NUCLEOTIDE SEQUENCE [LARGE SCALE GENOMIC DNA]</scope>
</reference>
<feature type="transmembrane region" description="Helical" evidence="10">
    <location>
        <begin position="448"/>
        <end position="471"/>
    </location>
</feature>
<evidence type="ECO:0000256" key="3">
    <source>
        <dbReference type="ARBA" id="ARBA00022692"/>
    </source>
</evidence>
<feature type="transmembrane region" description="Helical" evidence="10">
    <location>
        <begin position="737"/>
        <end position="756"/>
    </location>
</feature>
<evidence type="ECO:0000256" key="8">
    <source>
        <dbReference type="ARBA" id="ARBA00060429"/>
    </source>
</evidence>
<feature type="transmembrane region" description="Helical" evidence="10">
    <location>
        <begin position="417"/>
        <end position="436"/>
    </location>
</feature>
<evidence type="ECO:0000313" key="13">
    <source>
        <dbReference type="Proteomes" id="UP000694580"/>
    </source>
</evidence>
<evidence type="ECO:0000256" key="4">
    <source>
        <dbReference type="ARBA" id="ARBA00022989"/>
    </source>
</evidence>
<keyword evidence="5 10" id="KW-0472">Membrane</keyword>
<protein>
    <recommendedName>
        <fullName evidence="9">Patched domain-containing protein 3</fullName>
    </recommendedName>
</protein>
<feature type="transmembrane region" description="Helical" evidence="10">
    <location>
        <begin position="864"/>
        <end position="887"/>
    </location>
</feature>
<dbReference type="GO" id="GO:0097225">
    <property type="term" value="C:sperm midpiece"/>
    <property type="evidence" value="ECO:0007669"/>
    <property type="project" value="UniProtKB-ARBA"/>
</dbReference>
<dbReference type="GO" id="GO:0016020">
    <property type="term" value="C:membrane"/>
    <property type="evidence" value="ECO:0007669"/>
    <property type="project" value="InterPro"/>
</dbReference>
<keyword evidence="4 10" id="KW-1133">Transmembrane helix</keyword>
<proteinExistence type="inferred from homology"/>
<comment type="subcellular location">
    <subcellularLocation>
        <location evidence="8">Cell projection</location>
        <location evidence="8">Cilium</location>
        <location evidence="8">Flagellum membrane</location>
        <topology evidence="8">Multi-pass membrane protein</topology>
    </subcellularLocation>
</comment>
<reference evidence="12" key="3">
    <citation type="submission" date="2025-09" db="UniProtKB">
        <authorList>
            <consortium name="Ensembl"/>
        </authorList>
    </citation>
    <scope>IDENTIFICATION</scope>
</reference>
<keyword evidence="2" id="KW-1003">Cell membrane</keyword>
<dbReference type="InterPro" id="IPR000731">
    <property type="entry name" value="SSD"/>
</dbReference>
<feature type="transmembrane region" description="Helical" evidence="10">
    <location>
        <begin position="343"/>
        <end position="367"/>
    </location>
</feature>
<reference evidence="12" key="2">
    <citation type="submission" date="2025-08" db="UniProtKB">
        <authorList>
            <consortium name="Ensembl"/>
        </authorList>
    </citation>
    <scope>IDENTIFICATION</scope>
</reference>
<evidence type="ECO:0000256" key="6">
    <source>
        <dbReference type="ARBA" id="ARBA00023180"/>
    </source>
</evidence>
<feature type="transmembrane region" description="Helical" evidence="10">
    <location>
        <begin position="790"/>
        <end position="812"/>
    </location>
</feature>
<comment type="function">
    <text evidence="7">May play a role in sperm development or sperm function. However, does not appear to have an essential role in spermatogenesis or male fertility.</text>
</comment>
<dbReference type="Gene3D" id="1.20.1640.10">
    <property type="entry name" value="Multidrug efflux transporter AcrB transmembrane domain"/>
    <property type="match status" value="2"/>
</dbReference>
<feature type="transmembrane region" description="Helical" evidence="10">
    <location>
        <begin position="832"/>
        <end position="852"/>
    </location>
</feature>
<dbReference type="SUPFAM" id="SSF82866">
    <property type="entry name" value="Multidrug efflux transporter AcrB transmembrane domain"/>
    <property type="match status" value="2"/>
</dbReference>
<dbReference type="GeneTree" id="ENSGT00940000158727"/>
<accession>A0AAY4A5D8</accession>
<sequence length="955" mass="106756">MKDVEVKGHAVGSRILTQAFEWGNSAPFVMVTSARVTTGWSCATGPISRRDKVGDTMARTDCVQKPLALLFHKLGHLVGSYPVCFLTVPVLLSAGLGGGLYLLGDREDNDIERQFTPTAGRSKETRRFVQENFPHDASMFSVQRLDTEGIYASIIITSSDEDNILKKTTFEEIVDLNGKIRSISVTSSDKVFKYEGLCTRTRAGCLSNDILDIIEHQPEKIEQVNISFPVHEVRGRPAFLGAAVGGVDRSKTQSLRSARAVRLFFFLKDTDISRLWLRTFHHWMSSNRTYQQIRVSHFTSLSRQEEFEEHTPDGIPLFSITYALVIVFSVMSCLRLENVRNKVWVASVGVLSAGLAVLSSFGLMLYIGVPFVITVVNSPFLILGIGVDDMFIMISNWQQTAVSDPVPKRMADTYKEAAMSITITTVTDIIGFYVGLMTDFRSVQAFCLYTSTSIFFCYLYNVTFFGAFLALNGRREGSNRHWLTCAKVPTERPAGSSATFALCCVGGAFDEATGREKEQPVNHFFKQHYGPLLTKPWTKACVLVLYVGYLAAALYGCLHIQDGTDLRNLAADDSYLISYYEDEKKHFTTFGPTVMVIVGEEFPYWDPNRTSQLAACLNRFKELSFVSQDIFFSWLDIYQEFSRKIGFNINDEHDFMNNLSFFFKVFPELRLDVNVTASKVQASRFFIQTMDVANASMEIKVFNGLRDTAKSCPATRLLVYHPVFVLFDQYDVIKLSTIQSITLTAAVMLLTSLLLIPNPLCSLWVTLSIGSVMTGVTGFMALWEVNLDTISMIILVVCVGFTVDFSAHISYAFVSSEKETANEKVTDALFHLGYPVVQGAVSTIIGVVVLATSKNYIYRTVFKIVFLVMMLGLVHSVTFIPVFLTLFSCGSTKCQKTPNHLVSQGLQAQKHILLSRNVLIYDNRAVLTDTISTQQTYVIQYGTAPTRAWLDPDCP</sequence>
<keyword evidence="6" id="KW-0325">Glycoprotein</keyword>
<dbReference type="Proteomes" id="UP000694580">
    <property type="component" value="Chromosome 2"/>
</dbReference>
<evidence type="ECO:0000256" key="1">
    <source>
        <dbReference type="ARBA" id="ARBA00005585"/>
    </source>
</evidence>
<evidence type="ECO:0000256" key="7">
    <source>
        <dbReference type="ARBA" id="ARBA00057027"/>
    </source>
</evidence>
<evidence type="ECO:0000256" key="5">
    <source>
        <dbReference type="ARBA" id="ARBA00023136"/>
    </source>
</evidence>
<dbReference type="PANTHER" id="PTHR10796:SF60">
    <property type="entry name" value="PATCHED DOMAIN-CONTAINING PROTEIN 3"/>
    <property type="match status" value="1"/>
</dbReference>
<organism evidence="12 13">
    <name type="scientific">Denticeps clupeoides</name>
    <name type="common">denticle herring</name>
    <dbReference type="NCBI Taxonomy" id="299321"/>
    <lineage>
        <taxon>Eukaryota</taxon>
        <taxon>Metazoa</taxon>
        <taxon>Chordata</taxon>
        <taxon>Craniata</taxon>
        <taxon>Vertebrata</taxon>
        <taxon>Euteleostomi</taxon>
        <taxon>Actinopterygii</taxon>
        <taxon>Neopterygii</taxon>
        <taxon>Teleostei</taxon>
        <taxon>Clupei</taxon>
        <taxon>Clupeiformes</taxon>
        <taxon>Denticipitoidei</taxon>
        <taxon>Denticipitidae</taxon>
        <taxon>Denticeps</taxon>
    </lineage>
</organism>
<comment type="similarity">
    <text evidence="1">Belongs to the patched family.</text>
</comment>
<evidence type="ECO:0000313" key="12">
    <source>
        <dbReference type="Ensembl" id="ENSDCDP00010003195.1"/>
    </source>
</evidence>
<keyword evidence="3 10" id="KW-0812">Transmembrane</keyword>
<evidence type="ECO:0000256" key="2">
    <source>
        <dbReference type="ARBA" id="ARBA00022475"/>
    </source>
</evidence>
<feature type="transmembrane region" description="Helical" evidence="10">
    <location>
        <begin position="762"/>
        <end position="783"/>
    </location>
</feature>
<dbReference type="PROSITE" id="PS50156">
    <property type="entry name" value="SSD"/>
    <property type="match status" value="1"/>
</dbReference>
<dbReference type="FunFam" id="1.20.1640.10:FF:000013">
    <property type="entry name" value="PaTched Related family"/>
    <property type="match status" value="1"/>
</dbReference>
<name>A0AAY4A5D8_9TELE</name>
<dbReference type="InterPro" id="IPR051697">
    <property type="entry name" value="Patched_domain-protein"/>
</dbReference>
<gene>
    <name evidence="12" type="primary">PTCHD3</name>
</gene>
<dbReference type="Pfam" id="PF02460">
    <property type="entry name" value="Patched"/>
    <property type="match status" value="1"/>
</dbReference>
<dbReference type="PANTHER" id="PTHR10796">
    <property type="entry name" value="PATCHED-RELATED"/>
    <property type="match status" value="1"/>
</dbReference>
<feature type="domain" description="SSD" evidence="11">
    <location>
        <begin position="314"/>
        <end position="471"/>
    </location>
</feature>